<keyword evidence="2" id="KW-1185">Reference proteome</keyword>
<evidence type="ECO:0000313" key="1">
    <source>
        <dbReference type="EMBL" id="KAA2243938.1"/>
    </source>
</evidence>
<proteinExistence type="predicted"/>
<reference evidence="1 2" key="2">
    <citation type="submission" date="2019-09" db="EMBL/GenBank/DDBJ databases">
        <authorList>
            <person name="Jin C."/>
        </authorList>
    </citation>
    <scope>NUCLEOTIDE SEQUENCE [LARGE SCALE GENOMIC DNA]</scope>
    <source>
        <strain evidence="1 2">BN140002</strain>
    </source>
</reference>
<dbReference type="Proteomes" id="UP000323142">
    <property type="component" value="Unassembled WGS sequence"/>
</dbReference>
<sequence length="257" mass="26830">MMPIDERRKAHRKRGLAVYPEDLPGDAERIAGIAALVERLAGPVRLRLPAFDLLVEAPAEVGPKILYLLAVDDYETSDLELLARHVGAGERLMVVGGGIGVAAALGAKLTGRPVAVVEANEALHGVIGTQVALNGGTAEIVNAAAVPDDYPDAAVAFEVSPDFWYSRLGTGAGAVRVPAIGFARLCETHQPSAVLMDIEGAEAAILARPVPDCVRTLIVEIHTPELGAGPTGAIVSALVGGGFRLVDQQALSWAFKR</sequence>
<accession>A0A5B2VZ38</accession>
<name>A0A5B2VZ38_9HYPH</name>
<evidence type="ECO:0008006" key="3">
    <source>
        <dbReference type="Google" id="ProtNLM"/>
    </source>
</evidence>
<comment type="caution">
    <text evidence="1">The sequence shown here is derived from an EMBL/GenBank/DDBJ whole genome shotgun (WGS) entry which is preliminary data.</text>
</comment>
<evidence type="ECO:0000313" key="2">
    <source>
        <dbReference type="Proteomes" id="UP000323142"/>
    </source>
</evidence>
<dbReference type="RefSeq" id="WP_149815250.1">
    <property type="nucleotide sequence ID" value="NZ_VUOA01000005.1"/>
</dbReference>
<reference evidence="1 2" key="1">
    <citation type="submission" date="2019-09" db="EMBL/GenBank/DDBJ databases">
        <title>Salinarimonas rosea gen. nov., sp. nov., a new member of the a-2 subgroup of the Proteobacteria.</title>
        <authorList>
            <person name="Liu J."/>
        </authorList>
    </citation>
    <scope>NUCLEOTIDE SEQUENCE [LARGE SCALE GENOMIC DNA]</scope>
    <source>
        <strain evidence="1 2">BN140002</strain>
    </source>
</reference>
<dbReference type="InterPro" id="IPR029063">
    <property type="entry name" value="SAM-dependent_MTases_sf"/>
</dbReference>
<dbReference type="OrthoDB" id="456767at2"/>
<dbReference type="SUPFAM" id="SSF53335">
    <property type="entry name" value="S-adenosyl-L-methionine-dependent methyltransferases"/>
    <property type="match status" value="1"/>
</dbReference>
<dbReference type="AlphaFoldDB" id="A0A5B2VZ38"/>
<dbReference type="EMBL" id="VUOA01000005">
    <property type="protein sequence ID" value="KAA2243938.1"/>
    <property type="molecule type" value="Genomic_DNA"/>
</dbReference>
<protein>
    <recommendedName>
        <fullName evidence="3">FkbM family methyltransferase</fullName>
    </recommendedName>
</protein>
<organism evidence="1 2">
    <name type="scientific">Salinarimonas soli</name>
    <dbReference type="NCBI Taxonomy" id="1638099"/>
    <lineage>
        <taxon>Bacteria</taxon>
        <taxon>Pseudomonadati</taxon>
        <taxon>Pseudomonadota</taxon>
        <taxon>Alphaproteobacteria</taxon>
        <taxon>Hyphomicrobiales</taxon>
        <taxon>Salinarimonadaceae</taxon>
        <taxon>Salinarimonas</taxon>
    </lineage>
</organism>
<gene>
    <name evidence="1" type="ORF">F0L46_01420</name>
</gene>